<keyword evidence="2" id="KW-0479">Metal-binding</keyword>
<sequence length="144" mass="16195">MAVIAKKVLLTFSKKAAGRPVICELSRKFDLTFNVMEAKISPKKEGLMILELVGTEKAYNSGIEYLIENGVEISNIEDRVFRDDDLCYHCGYCLSVCPTDALIIEDRQTMKVEFYKDKCIACELCVKVCPTKAMKIRGLDGDLI</sequence>
<protein>
    <submittedName>
        <fullName evidence="6">4Fe-4S dicluster domain-containing protein</fullName>
    </submittedName>
</protein>
<dbReference type="SUPFAM" id="SSF54862">
    <property type="entry name" value="4Fe-4S ferredoxins"/>
    <property type="match status" value="1"/>
</dbReference>
<feature type="domain" description="4Fe-4S ferredoxin-type" evidence="5">
    <location>
        <begin position="78"/>
        <end position="107"/>
    </location>
</feature>
<dbReference type="Pfam" id="PF14697">
    <property type="entry name" value="Fer4_21"/>
    <property type="match status" value="1"/>
</dbReference>
<evidence type="ECO:0000313" key="6">
    <source>
        <dbReference type="EMBL" id="HHS48385.1"/>
    </source>
</evidence>
<dbReference type="InterPro" id="IPR045865">
    <property type="entry name" value="ACT-like_dom_sf"/>
</dbReference>
<dbReference type="SMART" id="SM00930">
    <property type="entry name" value="NIL"/>
    <property type="match status" value="1"/>
</dbReference>
<keyword evidence="1" id="KW-0004">4Fe-4S</keyword>
<dbReference type="Pfam" id="PF09383">
    <property type="entry name" value="NIL"/>
    <property type="match status" value="1"/>
</dbReference>
<dbReference type="InterPro" id="IPR018449">
    <property type="entry name" value="NIL_domain"/>
</dbReference>
<evidence type="ECO:0000259" key="5">
    <source>
        <dbReference type="PROSITE" id="PS51379"/>
    </source>
</evidence>
<dbReference type="PROSITE" id="PS51379">
    <property type="entry name" value="4FE4S_FER_2"/>
    <property type="match status" value="2"/>
</dbReference>
<gene>
    <name evidence="6" type="ORF">ENM99_00720</name>
</gene>
<comment type="caution">
    <text evidence="6">The sequence shown here is derived from an EMBL/GenBank/DDBJ whole genome shotgun (WGS) entry which is preliminary data.</text>
</comment>
<proteinExistence type="predicted"/>
<dbReference type="InterPro" id="IPR017900">
    <property type="entry name" value="4Fe4S_Fe_S_CS"/>
</dbReference>
<dbReference type="AlphaFoldDB" id="A0A7C6A6D1"/>
<dbReference type="GO" id="GO:0046872">
    <property type="term" value="F:metal ion binding"/>
    <property type="evidence" value="ECO:0007669"/>
    <property type="project" value="UniProtKB-KW"/>
</dbReference>
<organism evidence="6">
    <name type="scientific">Desulfurella acetivorans</name>
    <dbReference type="NCBI Taxonomy" id="33002"/>
    <lineage>
        <taxon>Bacteria</taxon>
        <taxon>Pseudomonadati</taxon>
        <taxon>Campylobacterota</taxon>
        <taxon>Desulfurellia</taxon>
        <taxon>Desulfurellales</taxon>
        <taxon>Desulfurellaceae</taxon>
        <taxon>Desulfurella</taxon>
    </lineage>
</organism>
<dbReference type="InterPro" id="IPR050572">
    <property type="entry name" value="Fe-S_Ferredoxin"/>
</dbReference>
<evidence type="ECO:0000256" key="4">
    <source>
        <dbReference type="ARBA" id="ARBA00023014"/>
    </source>
</evidence>
<dbReference type="GO" id="GO:0051539">
    <property type="term" value="F:4 iron, 4 sulfur cluster binding"/>
    <property type="evidence" value="ECO:0007669"/>
    <property type="project" value="UniProtKB-KW"/>
</dbReference>
<keyword evidence="3" id="KW-0408">Iron</keyword>
<dbReference type="SUPFAM" id="SSF55021">
    <property type="entry name" value="ACT-like"/>
    <property type="match status" value="1"/>
</dbReference>
<dbReference type="PANTHER" id="PTHR43687:SF5">
    <property type="entry name" value="4FE-4S FERREDOXIN-TYPE DOMAIN-CONTAINING PROTEIN"/>
    <property type="match status" value="1"/>
</dbReference>
<keyword evidence="4" id="KW-0411">Iron-sulfur</keyword>
<dbReference type="PANTHER" id="PTHR43687">
    <property type="entry name" value="ADENYLYLSULFATE REDUCTASE, BETA SUBUNIT"/>
    <property type="match status" value="1"/>
</dbReference>
<reference evidence="6" key="1">
    <citation type="journal article" date="2020" name="mSystems">
        <title>Genome- and Community-Level Interaction Insights into Carbon Utilization and Element Cycling Functions of Hydrothermarchaeota in Hydrothermal Sediment.</title>
        <authorList>
            <person name="Zhou Z."/>
            <person name="Liu Y."/>
            <person name="Xu W."/>
            <person name="Pan J."/>
            <person name="Luo Z.H."/>
            <person name="Li M."/>
        </authorList>
    </citation>
    <scope>NUCLEOTIDE SEQUENCE [LARGE SCALE GENOMIC DNA]</scope>
    <source>
        <strain evidence="6">SpSt-1135</strain>
    </source>
</reference>
<dbReference type="InterPro" id="IPR017896">
    <property type="entry name" value="4Fe4S_Fe-S-bd"/>
</dbReference>
<dbReference type="Gene3D" id="3.30.70.260">
    <property type="match status" value="1"/>
</dbReference>
<evidence type="ECO:0000256" key="3">
    <source>
        <dbReference type="ARBA" id="ARBA00023004"/>
    </source>
</evidence>
<evidence type="ECO:0000256" key="1">
    <source>
        <dbReference type="ARBA" id="ARBA00022485"/>
    </source>
</evidence>
<feature type="domain" description="4Fe-4S ferredoxin-type" evidence="5">
    <location>
        <begin position="110"/>
        <end position="139"/>
    </location>
</feature>
<name>A0A7C6A6D1_DESAE</name>
<accession>A0A7C6A6D1</accession>
<dbReference type="Gene3D" id="3.30.70.20">
    <property type="match status" value="2"/>
</dbReference>
<evidence type="ECO:0000256" key="2">
    <source>
        <dbReference type="ARBA" id="ARBA00022723"/>
    </source>
</evidence>
<dbReference type="PROSITE" id="PS00198">
    <property type="entry name" value="4FE4S_FER_1"/>
    <property type="match status" value="1"/>
</dbReference>
<dbReference type="EMBL" id="DRZX01000034">
    <property type="protein sequence ID" value="HHS48385.1"/>
    <property type="molecule type" value="Genomic_DNA"/>
</dbReference>
<dbReference type="Proteomes" id="UP000886400">
    <property type="component" value="Unassembled WGS sequence"/>
</dbReference>